<evidence type="ECO:0000313" key="2">
    <source>
        <dbReference type="Proteomes" id="UP000068250"/>
    </source>
</evidence>
<dbReference type="Proteomes" id="UP000068250">
    <property type="component" value="Chromosome I"/>
</dbReference>
<evidence type="ECO:0000313" key="1">
    <source>
        <dbReference type="EMBL" id="CEF55297.1"/>
    </source>
</evidence>
<sequence length="32" mass="3384">MTENGVSFSGMSRMSVCFHAAGQCNGLFGNGW</sequence>
<proteinExistence type="predicted"/>
<dbReference type="PATRIC" id="fig|431306.5.peg.1360"/>
<organism evidence="1 2">
    <name type="scientific">Acetobacter ghanensis</name>
    <dbReference type="NCBI Taxonomy" id="431306"/>
    <lineage>
        <taxon>Bacteria</taxon>
        <taxon>Pseudomonadati</taxon>
        <taxon>Pseudomonadota</taxon>
        <taxon>Alphaproteobacteria</taxon>
        <taxon>Acetobacterales</taxon>
        <taxon>Acetobacteraceae</taxon>
        <taxon>Acetobacter</taxon>
    </lineage>
</organism>
<dbReference type="AlphaFoldDB" id="A0A0U4YBW1"/>
<protein>
    <submittedName>
        <fullName evidence="1">Uncharacterized protein</fullName>
    </submittedName>
</protein>
<reference evidence="2" key="1">
    <citation type="submission" date="2014-09" db="EMBL/GenBank/DDBJ databases">
        <authorList>
            <person name="Illeghems K.G."/>
        </authorList>
    </citation>
    <scope>NUCLEOTIDE SEQUENCE [LARGE SCALE GENOMIC DNA]</scope>
    <source>
        <strain evidence="2">LMG 23848T</strain>
    </source>
</reference>
<dbReference type="EMBL" id="LN609302">
    <property type="protein sequence ID" value="CEF55297.1"/>
    <property type="molecule type" value="Genomic_DNA"/>
</dbReference>
<accession>A0A0U4YBW1</accession>
<name>A0A0U4YBW1_9PROT</name>
<gene>
    <name evidence="1" type="ORF">AGA_1335</name>
</gene>